<evidence type="ECO:0000313" key="3">
    <source>
        <dbReference type="EMBL" id="PSB14677.1"/>
    </source>
</evidence>
<sequence length="706" mass="79670">MVSLTSFRNAGQHISLVGFLGSAIALITSTTIYDNSKIASLSTLSGTLSLFACVRIERSHDHARLKQELEAKTDTLLRLEHELRDVDYQRSQLSTQLKPYLTHDGIPVDIHALNSNNESLRRELSNVEQRLSDASLQLAAVRDERESLKQDSDLLRKEVAIAEGNKAYWKQTFDRVLTDHETEVETLTAKVNELNLENIHFKAQFATVDEVAKLRANHELYEIQSKLRDLNDQYFQTATLYNSAVADLKKLNADYVDEFTELNEAVSKGIPNAFQSVLDARDQELMRLSGHLSVLLQPQYFEAIGEYERANRLIKTLWESEQCICLDASEIVPYSDQTGFDVYFNLRDRKSRGQAFIEGLNDRGNEFSIVCGCIKDLKFEYDRINPHRIKTAMVFRKAQKAESKATIDKLWIPTAQFEKVYKLLKKPVSRIMGSTGEGKGIFVNLLLAIEANQLAPTFTRLHDPMDGSSEDYWQISKASKGTSATKKAVKAFVSEFKHRLENGISEPNTLDVFDEIDIVADSDSSINKDFLSCSKGMRHNGMRAYLIGQSPSVGKKFWEWADMDNFNCVYFGTAIITAIDKTPALKSQASALKKNYDKLREFCDKQNEDLDLEGGNQYRLGLLVTSGKATFFELPSADSIPCNWSKLTEESAAIQSPFEGQRTSEPTQIECPECGSVNVRNKGKTKDGNSNYMKCKNCEHNFKVSL</sequence>
<accession>A0A2T1D2G1</accession>
<evidence type="ECO:0000313" key="4">
    <source>
        <dbReference type="Proteomes" id="UP000238634"/>
    </source>
</evidence>
<gene>
    <name evidence="3" type="ORF">C7B65_26090</name>
</gene>
<name>A0A2T1D2G1_9CYAN</name>
<organism evidence="3 4">
    <name type="scientific">Phormidesmis priestleyi ULC007</name>
    <dbReference type="NCBI Taxonomy" id="1920490"/>
    <lineage>
        <taxon>Bacteria</taxon>
        <taxon>Bacillati</taxon>
        <taxon>Cyanobacteriota</taxon>
        <taxon>Cyanophyceae</taxon>
        <taxon>Leptolyngbyales</taxon>
        <taxon>Leptolyngbyaceae</taxon>
        <taxon>Phormidesmis</taxon>
    </lineage>
</organism>
<dbReference type="RefSeq" id="WP_073074784.1">
    <property type="nucleotide sequence ID" value="NZ_MPPI01000046.1"/>
</dbReference>
<feature type="coiled-coil region" evidence="1">
    <location>
        <begin position="110"/>
        <end position="197"/>
    </location>
</feature>
<dbReference type="EMBL" id="PVWG01000081">
    <property type="protein sequence ID" value="PSB14677.1"/>
    <property type="molecule type" value="Genomic_DNA"/>
</dbReference>
<keyword evidence="2" id="KW-0812">Transmembrane</keyword>
<keyword evidence="2" id="KW-1133">Transmembrane helix</keyword>
<reference evidence="3 4" key="2">
    <citation type="submission" date="2018-03" db="EMBL/GenBank/DDBJ databases">
        <title>The ancient ancestry and fast evolution of plastids.</title>
        <authorList>
            <person name="Moore K.R."/>
            <person name="Magnabosco C."/>
            <person name="Momper L."/>
            <person name="Gold D.A."/>
            <person name="Bosak T."/>
            <person name="Fournier G.P."/>
        </authorList>
    </citation>
    <scope>NUCLEOTIDE SEQUENCE [LARGE SCALE GENOMIC DNA]</scope>
    <source>
        <strain evidence="3 4">ULC007</strain>
    </source>
</reference>
<keyword evidence="4" id="KW-1185">Reference proteome</keyword>
<evidence type="ECO:0000256" key="2">
    <source>
        <dbReference type="SAM" id="Phobius"/>
    </source>
</evidence>
<dbReference type="STRING" id="1920490.GCA_001895925_05369"/>
<keyword evidence="1" id="KW-0175">Coiled coil</keyword>
<comment type="caution">
    <text evidence="3">The sequence shown here is derived from an EMBL/GenBank/DDBJ whole genome shotgun (WGS) entry which is preliminary data.</text>
</comment>
<evidence type="ECO:0000256" key="1">
    <source>
        <dbReference type="SAM" id="Coils"/>
    </source>
</evidence>
<reference evidence="3 4" key="1">
    <citation type="submission" date="2018-02" db="EMBL/GenBank/DDBJ databases">
        <authorList>
            <person name="Cohen D.B."/>
            <person name="Kent A.D."/>
        </authorList>
    </citation>
    <scope>NUCLEOTIDE SEQUENCE [LARGE SCALE GENOMIC DNA]</scope>
    <source>
        <strain evidence="3 4">ULC007</strain>
    </source>
</reference>
<dbReference type="AlphaFoldDB" id="A0A2T1D2G1"/>
<protein>
    <submittedName>
        <fullName evidence="3">Uncharacterized protein</fullName>
    </submittedName>
</protein>
<keyword evidence="2" id="KW-0472">Membrane</keyword>
<feature type="transmembrane region" description="Helical" evidence="2">
    <location>
        <begin position="12"/>
        <end position="32"/>
    </location>
</feature>
<dbReference type="OrthoDB" id="574575at2"/>
<proteinExistence type="predicted"/>
<dbReference type="Proteomes" id="UP000238634">
    <property type="component" value="Unassembled WGS sequence"/>
</dbReference>
<dbReference type="Gene3D" id="1.10.287.1490">
    <property type="match status" value="1"/>
</dbReference>